<gene>
    <name evidence="1" type="ORF">PVAND_016449</name>
</gene>
<proteinExistence type="predicted"/>
<reference evidence="1" key="1">
    <citation type="submission" date="2021-03" db="EMBL/GenBank/DDBJ databases">
        <title>Chromosome level genome of the anhydrobiotic midge Polypedilum vanderplanki.</title>
        <authorList>
            <person name="Yoshida Y."/>
            <person name="Kikawada T."/>
            <person name="Gusev O."/>
        </authorList>
    </citation>
    <scope>NUCLEOTIDE SEQUENCE</scope>
    <source>
        <strain evidence="1">NIAS01</strain>
        <tissue evidence="1">Whole body or cell culture</tissue>
    </source>
</reference>
<dbReference type="OrthoDB" id="7739966at2759"/>
<name>A0A9J6BGA7_POLVA</name>
<keyword evidence="2" id="KW-1185">Reference proteome</keyword>
<accession>A0A9J6BGA7</accession>
<protein>
    <recommendedName>
        <fullName evidence="3">Ankyrin repeat protein</fullName>
    </recommendedName>
</protein>
<dbReference type="SUPFAM" id="SSF48403">
    <property type="entry name" value="Ankyrin repeat"/>
    <property type="match status" value="1"/>
</dbReference>
<organism evidence="1 2">
    <name type="scientific">Polypedilum vanderplanki</name>
    <name type="common">Sleeping chironomid midge</name>
    <dbReference type="NCBI Taxonomy" id="319348"/>
    <lineage>
        <taxon>Eukaryota</taxon>
        <taxon>Metazoa</taxon>
        <taxon>Ecdysozoa</taxon>
        <taxon>Arthropoda</taxon>
        <taxon>Hexapoda</taxon>
        <taxon>Insecta</taxon>
        <taxon>Pterygota</taxon>
        <taxon>Neoptera</taxon>
        <taxon>Endopterygota</taxon>
        <taxon>Diptera</taxon>
        <taxon>Nematocera</taxon>
        <taxon>Chironomoidea</taxon>
        <taxon>Chironomidae</taxon>
        <taxon>Chironominae</taxon>
        <taxon>Polypedilum</taxon>
        <taxon>Polypedilum</taxon>
    </lineage>
</organism>
<evidence type="ECO:0000313" key="1">
    <source>
        <dbReference type="EMBL" id="KAG5668510.1"/>
    </source>
</evidence>
<evidence type="ECO:0000313" key="2">
    <source>
        <dbReference type="Proteomes" id="UP001107558"/>
    </source>
</evidence>
<dbReference type="InterPro" id="IPR036770">
    <property type="entry name" value="Ankyrin_rpt-contain_sf"/>
</dbReference>
<comment type="caution">
    <text evidence="1">The sequence shown here is derived from an EMBL/GenBank/DDBJ whole genome shotgun (WGS) entry which is preliminary data.</text>
</comment>
<evidence type="ECO:0008006" key="3">
    <source>
        <dbReference type="Google" id="ProtNLM"/>
    </source>
</evidence>
<sequence length="2338" mass="277517">MTNEDQGLIADYGTQAINYTNAFHLCSTLNNLNITTIEAENCKILEIHQCPSDNDASIFISKPTTRDTIFKKFKNLIAIKFYFLTEITDFNFNDIVFSKRSEFEKIHKILLLFESADQSKNVILWKNSINEKFLILTLDAKFPVSLKSFVSKFIIDSLNLNRKVTFNSAFKNLTDLVDSRGFNLLMVAVEYGNEEIVNELLRLPFLINYKTENQKNKKELRKAAIDIAWEKKNQPILYKLLKVNSIFPQNNFDEQQCDNNIQEFVKTCEEMHEAVKKSDETKIKEILDKNKKIRHFFNKHNQSAPAIAITNTEIYKLLIDNKCCVSQHEMTQTMISNINAFIEKIVHDKENLTENIDKHKTGLELIHQKHFQKLSDLHIYIHLLNSVVGHDEDFPEERLKFIEAAYVRVNKIDEGKLLLQINAVGESVTNHFDFYRNHLQHMVPTVDDSTNGLFSPMNKIYVAAEDLLKKDTQSKVDGVILHENGHCSMFRIFRNNCNPYGIDDEINERKFHEIIKECQEKVREIKQKGEKPEEIIESVFECYNEEDYAAELIVRVPHIFAHYQDNSGKIGELKNTFKNLFAYYEDVVMVEMNNALPVLKQIDNNQITFNALTKSLRDALRFSWVDFQGEKVRIERIANEDIFKQLESQQIKDIFVRKAVIGAEIVKACKFYVERNFIDYDFNDGTNQNEISIWMKHNSKDLNSIIEDVNQSKLFLLSDHAGAGKSTTMMHLFYTIKKRMKNYYVRFIDLKNYLKIFKEFQDKIIDVIQYEPDDENVTKSEVTNVNNNFENQSNENTSNIDNFKIIKKINVKKIPEEQQKEQKSLILQIFLELLKPINKLEASIFEYLFEKGQIIFLYDALDEIAPKYKDFFIKLIRNIKELTNNQQWLATRPQHTEELKTKFQHKAYKLMPLDERKTEEFILTFLKNEGINDENDLVNKMTEIKEIITKLKFIDNPQMLKMLVELHIKDKIKHESYNKFVLYETMREMKEEEFLNRPGVNSLDSNFSAKISPSEIHQVYALGTIFESKKFDNFLYPSSDDHEQKISFENMKLFKTWKENKKGYSVDKIGRYGFMTITHFDTQNEHSEFVHRTFAEYFVAIYIIEIITEAIQANNFDNLSQTEFEMRMKLACFLINDYCEDSDRDPGIYEFILGYMEHIKNYSDIKLGEIFLKFLIEGNFEYFINKMLKYCKSTQRSKLSKIFLSFFKFQQLRNEICVERLALISNERSELFQYFFTKPNMARECIELFEVFNDLNITSCYKFAEYRKKFRSLGINNIDRYPNQNFTINEKKDSMMINQLISFFANTNDICFDQGENFLLNFVKEFSILFLKSPSMIETLFKIAESYFKNNKQKFALIAEELIKSMCHDVRKFIELDKNLDFVEHVNEFFIKLMKFLNSKVDFQNNLSQKINRIYQNVSDQNNELNVNEKLNNFQIMFVFCDDFEKIVETMKFLEEKYGHNDWVDKTDSVCESSNINSNVENLEKLLSLEIPQTHLKCFYDEHFIRSIKFTLTTNNISLMCKIFETLETVYKSNHDLLLMLESSRSEVQFLVNELFDIKDNTLKSLNKHYKTPLKPFIRSKDEEIHQIFQSINTNANEKNLFRKLLNADEILKILLHYFEDIKIKKEINMKNFIEFFSDVFPGSFTNQSQGKCVHGSINETDKDHEGFKSQSQICFHVLNLISKIKCPLNDLELFFTKSFVRILRFGFVCRSIIDKIFEILVKNFNNEKSKVVIWIKKACDTSSFLNPTIMSNKLITDDCKSVVEYFWLRVFDFFISDEASLRNILLSDYNFNQPLIIGIYYNIKTIQDFYIKNFSLFEIFSIFTMNLCSISRFFNQELYDEFFETYFLSEDKKFFLKSNFEENGHKIFASMNKKVERFPNGAHEDFETKKKNFSKYLHMFLNLSAKVDVQLFEALCLKEIDHLPTISRKYLMQSQNINDFFTFMFQDDVNVLDKCINVKFYRGETYTVSVENFAFEYFYSNLIENLPRNTNKEWIKKFMSIKCEPRQLHTLTFSFGKGFTHVIDLYKANFSKEDIFRIFLENVNQLVVFPNIYESLKKLISDLFSEELFNEKRGLYVRKAISETNDDYESDDVQSKVMFCILNLLLHHHYHNCSLIEIENFFNEHLSLILHYAFRCFSIIEKFFEIMIKYFASKKETVLKFVKSNLDKTGFLHSVRLNNTVITNDCRKYIGLFFEELEKYFASNDVLMKKFLLNDYDFNHPLIIGIYYDIYFIKKLYFKYCEPKEILNVFDTESLDMIVNFFDKKNYKNFFEQYFIDVEQEHIQRKKEFYIFLSHADAIYNKKDEIINNNDFKEKQIKDFDDYCMLLKEMSRKVNDK</sequence>
<dbReference type="EMBL" id="JADBJN010000004">
    <property type="protein sequence ID" value="KAG5668510.1"/>
    <property type="molecule type" value="Genomic_DNA"/>
</dbReference>
<dbReference type="Proteomes" id="UP001107558">
    <property type="component" value="Chromosome 4"/>
</dbReference>
<dbReference type="Gene3D" id="1.25.40.20">
    <property type="entry name" value="Ankyrin repeat-containing domain"/>
    <property type="match status" value="1"/>
</dbReference>
<dbReference type="SUPFAM" id="SSF52540">
    <property type="entry name" value="P-loop containing nucleoside triphosphate hydrolases"/>
    <property type="match status" value="1"/>
</dbReference>
<dbReference type="InterPro" id="IPR027417">
    <property type="entry name" value="P-loop_NTPase"/>
</dbReference>